<keyword evidence="6" id="KW-1185">Reference proteome</keyword>
<dbReference type="AlphaFoldDB" id="A0A3M8F2E7"/>
<dbReference type="SUPFAM" id="SSF55781">
    <property type="entry name" value="GAF domain-like"/>
    <property type="match status" value="1"/>
</dbReference>
<dbReference type="PANTHER" id="PTHR43156:SF2">
    <property type="entry name" value="STAGE II SPORULATION PROTEIN E"/>
    <property type="match status" value="1"/>
</dbReference>
<dbReference type="Proteomes" id="UP000028058">
    <property type="component" value="Unassembled WGS sequence"/>
</dbReference>
<dbReference type="OrthoDB" id="5241041at2"/>
<evidence type="ECO:0000259" key="4">
    <source>
        <dbReference type="SMART" id="SM00331"/>
    </source>
</evidence>
<evidence type="ECO:0000313" key="5">
    <source>
        <dbReference type="EMBL" id="RKM93769.1"/>
    </source>
</evidence>
<feature type="domain" description="PPM-type phosphatase" evidence="4">
    <location>
        <begin position="322"/>
        <end position="545"/>
    </location>
</feature>
<dbReference type="Gene3D" id="3.60.40.10">
    <property type="entry name" value="PPM-type phosphatase domain"/>
    <property type="match status" value="1"/>
</dbReference>
<sequence length="573" mass="59679">MCSQSTAGADADTGTRGVGGTWRGAPQPVLVVSPAGTVREANESAAALLPSAVPGAPLPAAAPAWLALAHQRLAAAAETASPGDSPDEAGESVRGEAGDRLLEAHPSLRDDGAVVWWLTDLTDRRRAEEAEEAVRLERLRTEFLAEASNQLLASLNPRRSMEVTAQLAARHLADAAVVVAPALDGRLPMTYCGPGGRITRHDVHADACSVPGLSEALQGFPPVPSRWIDPAAAPEWVVPPGFGGPVGSMAVTPLPGHGVPAGALILVRRSDRASFSESEETLARIFAARAGAAMSAARLYAEQSAITRVLMRELLPPPLRPLRGIEFAGGYRPSDDSERIGGDFYNVHPGTGGDEECLAVLGDVCGKGLEAAALTGKIRNTVHALLPMATDHLRMLNLLNGALLGSRSTRFATLVLASAVRSGAGVRLRLTSAGHPAPLIVRAGGRVEEAATRGCLVGVLPEVRANTAVTELAPGETCLLYTDGITEARGGPFGDEMFGEQRLGETLAECAGMPAEAVVERVQMLAAEWVGPGRHDDMAVVAIGAPRRQHPGPAAAPARRALPDLPPQERHPV</sequence>
<dbReference type="EMBL" id="JNAD02000010">
    <property type="protein sequence ID" value="RKM93769.1"/>
    <property type="molecule type" value="Genomic_DNA"/>
</dbReference>
<feature type="domain" description="GAF" evidence="3">
    <location>
        <begin position="135"/>
        <end position="304"/>
    </location>
</feature>
<dbReference type="Gene3D" id="3.30.450.40">
    <property type="match status" value="1"/>
</dbReference>
<dbReference type="SUPFAM" id="SSF81606">
    <property type="entry name" value="PP2C-like"/>
    <property type="match status" value="1"/>
</dbReference>
<dbReference type="InterPro" id="IPR052016">
    <property type="entry name" value="Bact_Sigma-Reg"/>
</dbReference>
<feature type="region of interest" description="Disordered" evidence="2">
    <location>
        <begin position="547"/>
        <end position="573"/>
    </location>
</feature>
<dbReference type="InterPro" id="IPR029016">
    <property type="entry name" value="GAF-like_dom_sf"/>
</dbReference>
<dbReference type="GO" id="GO:0016791">
    <property type="term" value="F:phosphatase activity"/>
    <property type="evidence" value="ECO:0007669"/>
    <property type="project" value="TreeGrafter"/>
</dbReference>
<gene>
    <name evidence="5" type="ORF">SFRA_021355</name>
</gene>
<dbReference type="PANTHER" id="PTHR43156">
    <property type="entry name" value="STAGE II SPORULATION PROTEIN E-RELATED"/>
    <property type="match status" value="1"/>
</dbReference>
<dbReference type="SMART" id="SM00065">
    <property type="entry name" value="GAF"/>
    <property type="match status" value="1"/>
</dbReference>
<dbReference type="Pfam" id="PF07228">
    <property type="entry name" value="SpoIIE"/>
    <property type="match status" value="1"/>
</dbReference>
<dbReference type="InterPro" id="IPR036457">
    <property type="entry name" value="PPM-type-like_dom_sf"/>
</dbReference>
<feature type="compositionally biased region" description="Low complexity" evidence="2">
    <location>
        <begin position="551"/>
        <end position="560"/>
    </location>
</feature>
<dbReference type="SMART" id="SM00331">
    <property type="entry name" value="PP2C_SIG"/>
    <property type="match status" value="1"/>
</dbReference>
<reference evidence="5 6" key="1">
    <citation type="journal article" date="2014" name="Genome Announc.">
        <title>Draft Genome Sequence of Streptomyces fradiae ATCC 19609, a Strain Highly Sensitive to Antibiotics.</title>
        <authorList>
            <person name="Bekker O.B."/>
            <person name="Klimina K.M."/>
            <person name="Vatlin A.A."/>
            <person name="Zakharevich N.V."/>
            <person name="Kasianov A.S."/>
            <person name="Danilenko V.N."/>
        </authorList>
    </citation>
    <scope>NUCLEOTIDE SEQUENCE [LARGE SCALE GENOMIC DNA]</scope>
    <source>
        <strain evidence="5 6">ATCC 19609</strain>
    </source>
</reference>
<name>A0A3M8F2E7_9ACTN</name>
<proteinExistence type="predicted"/>
<keyword evidence="1" id="KW-0378">Hydrolase</keyword>
<dbReference type="InterPro" id="IPR001932">
    <property type="entry name" value="PPM-type_phosphatase-like_dom"/>
</dbReference>
<accession>A0A3M8F2E7</accession>
<evidence type="ECO:0000256" key="1">
    <source>
        <dbReference type="ARBA" id="ARBA00022801"/>
    </source>
</evidence>
<protein>
    <submittedName>
        <fullName evidence="5">Serine/threonine-protein phosphatase</fullName>
    </submittedName>
</protein>
<evidence type="ECO:0000259" key="3">
    <source>
        <dbReference type="SMART" id="SM00065"/>
    </source>
</evidence>
<dbReference type="InterPro" id="IPR003018">
    <property type="entry name" value="GAF"/>
</dbReference>
<organism evidence="5 6">
    <name type="scientific">Streptomyces xinghaiensis</name>
    <dbReference type="NCBI Taxonomy" id="1038928"/>
    <lineage>
        <taxon>Bacteria</taxon>
        <taxon>Bacillati</taxon>
        <taxon>Actinomycetota</taxon>
        <taxon>Actinomycetes</taxon>
        <taxon>Kitasatosporales</taxon>
        <taxon>Streptomycetaceae</taxon>
        <taxon>Streptomyces</taxon>
    </lineage>
</organism>
<evidence type="ECO:0000313" key="6">
    <source>
        <dbReference type="Proteomes" id="UP000028058"/>
    </source>
</evidence>
<dbReference type="Gene3D" id="3.30.450.20">
    <property type="entry name" value="PAS domain"/>
    <property type="match status" value="1"/>
</dbReference>
<evidence type="ECO:0000256" key="2">
    <source>
        <dbReference type="SAM" id="MobiDB-lite"/>
    </source>
</evidence>
<comment type="caution">
    <text evidence="5">The sequence shown here is derived from an EMBL/GenBank/DDBJ whole genome shotgun (WGS) entry which is preliminary data.</text>
</comment>
<feature type="region of interest" description="Disordered" evidence="2">
    <location>
        <begin position="1"/>
        <end position="25"/>
    </location>
</feature>